<dbReference type="EMBL" id="LK023313">
    <property type="protein sequence ID" value="CDS03076.1"/>
    <property type="molecule type" value="Genomic_DNA"/>
</dbReference>
<organism evidence="4">
    <name type="scientific">Lichtheimia ramosa</name>
    <dbReference type="NCBI Taxonomy" id="688394"/>
    <lineage>
        <taxon>Eukaryota</taxon>
        <taxon>Fungi</taxon>
        <taxon>Fungi incertae sedis</taxon>
        <taxon>Mucoromycota</taxon>
        <taxon>Mucoromycotina</taxon>
        <taxon>Mucoromycetes</taxon>
        <taxon>Mucorales</taxon>
        <taxon>Lichtheimiaceae</taxon>
        <taxon>Lichtheimia</taxon>
    </lineage>
</organism>
<feature type="coiled-coil region" evidence="1">
    <location>
        <begin position="270"/>
        <end position="356"/>
    </location>
</feature>
<keyword evidence="1" id="KW-0175">Coiled coil</keyword>
<keyword evidence="3" id="KW-0472">Membrane</keyword>
<feature type="compositionally biased region" description="Acidic residues" evidence="2">
    <location>
        <begin position="125"/>
        <end position="144"/>
    </location>
</feature>
<evidence type="ECO:0000313" key="4">
    <source>
        <dbReference type="EMBL" id="CDS03076.1"/>
    </source>
</evidence>
<reference evidence="4" key="1">
    <citation type="journal article" date="2014" name="Genome Announc.">
        <title>De novo whole-genome sequence and genome annotation of Lichtheimia ramosa.</title>
        <authorList>
            <person name="Linde J."/>
            <person name="Schwartze V."/>
            <person name="Binder U."/>
            <person name="Lass-Florl C."/>
            <person name="Voigt K."/>
            <person name="Horn F."/>
        </authorList>
    </citation>
    <scope>NUCLEOTIDE SEQUENCE</scope>
    <source>
        <strain evidence="4">JMRC FSU:6197</strain>
    </source>
</reference>
<accession>A0A077W7Q5</accession>
<gene>
    <name evidence="4" type="ORF">LRAMOSA00478</name>
</gene>
<dbReference type="OrthoDB" id="432685at2759"/>
<sequence>MATTECHSMPTTNKQRPIPHAVLKVQFKRLVSQHNQGGVIFTRDLLTVMDEFEREHDVVLLTLDQKTAIQPYCNANPDLEMTAEDILNLLKVMFPNNNQPSEEIYAARPRTSAPLADNYRRPSLYEDDNENEPVDQEQNNEDDIDMDHQEQVNQDTKPMHQEDTLVSNEEEYVNVAQYYRRSLQLTRRLKASERSVASMTRDNEDRITQLQNRVDDMTQEVVKQKREILEYKNKEKNSLDQIGALEAHIARIERSETDQKQIYLSIKRLFEEKCQEAQELQDMLRHKELELQKTEALLSAINHEFKHLNEERNRLMELQNSLERELVSSQQTHMQLEEQRSENERLKDIIDSLKLDIESRNDLLPDQTVPDLFKPPSPANTLHSELEGQLEDTSVDAEERLKSVENEKDYYKTQASVAMEDLDRVNQELAQLKRALDLENESLVSELAHLRTQYPERQDDVEELDISTSNYTDEPFAIQIPAVKSSETDTAIDMGDVWAQSRLRKRKMTGKRRTIQDLNESTAHAVAAMIASPSSPSFSEHHHHQALVRPNDRAVTNTATFALYTLLVYIFGIVTSTFLLDGHPGSWEQALVAVASQQGGSRSKILEIILYWIEKLLEGNAIPLS</sequence>
<proteinExistence type="predicted"/>
<keyword evidence="3" id="KW-0812">Transmembrane</keyword>
<name>A0A077W7Q5_9FUNG</name>
<protein>
    <submittedName>
        <fullName evidence="4">Uncharacterized protein</fullName>
    </submittedName>
</protein>
<dbReference type="AlphaFoldDB" id="A0A077W7Q5"/>
<evidence type="ECO:0000256" key="3">
    <source>
        <dbReference type="SAM" id="Phobius"/>
    </source>
</evidence>
<feature type="coiled-coil region" evidence="1">
    <location>
        <begin position="200"/>
        <end position="234"/>
    </location>
</feature>
<evidence type="ECO:0000256" key="1">
    <source>
        <dbReference type="SAM" id="Coils"/>
    </source>
</evidence>
<evidence type="ECO:0000256" key="2">
    <source>
        <dbReference type="SAM" id="MobiDB-lite"/>
    </source>
</evidence>
<feature type="coiled-coil region" evidence="1">
    <location>
        <begin position="387"/>
        <end position="453"/>
    </location>
</feature>
<keyword evidence="3" id="KW-1133">Transmembrane helix</keyword>
<feature type="transmembrane region" description="Helical" evidence="3">
    <location>
        <begin position="561"/>
        <end position="580"/>
    </location>
</feature>
<feature type="region of interest" description="Disordered" evidence="2">
    <location>
        <begin position="104"/>
        <end position="144"/>
    </location>
</feature>